<evidence type="ECO:0000256" key="13">
    <source>
        <dbReference type="SAM" id="Phobius"/>
    </source>
</evidence>
<dbReference type="GO" id="GO:0000155">
    <property type="term" value="F:phosphorelay sensor kinase activity"/>
    <property type="evidence" value="ECO:0007669"/>
    <property type="project" value="InterPro"/>
</dbReference>
<keyword evidence="9" id="KW-0067">ATP-binding</keyword>
<evidence type="ECO:0000256" key="7">
    <source>
        <dbReference type="ARBA" id="ARBA00022741"/>
    </source>
</evidence>
<keyword evidence="8" id="KW-0418">Kinase</keyword>
<keyword evidence="6 13" id="KW-0812">Transmembrane</keyword>
<evidence type="ECO:0000313" key="15">
    <source>
        <dbReference type="EMBL" id="CUI17946.1"/>
    </source>
</evidence>
<dbReference type="Pfam" id="PF13493">
    <property type="entry name" value="DUF4118"/>
    <property type="match status" value="1"/>
</dbReference>
<evidence type="ECO:0000256" key="6">
    <source>
        <dbReference type="ARBA" id="ARBA00022692"/>
    </source>
</evidence>
<keyword evidence="16" id="KW-1185">Reference proteome</keyword>
<name>A0A0U5JGE1_9BACT</name>
<dbReference type="Proteomes" id="UP000069902">
    <property type="component" value="Chromosome cPNK"/>
</dbReference>
<dbReference type="InParanoid" id="A0A0U5JGE1"/>
<evidence type="ECO:0000256" key="9">
    <source>
        <dbReference type="ARBA" id="ARBA00022840"/>
    </source>
</evidence>
<dbReference type="InterPro" id="IPR014729">
    <property type="entry name" value="Rossmann-like_a/b/a_fold"/>
</dbReference>
<evidence type="ECO:0000256" key="3">
    <source>
        <dbReference type="ARBA" id="ARBA00012438"/>
    </source>
</evidence>
<dbReference type="EMBL" id="LN879502">
    <property type="protein sequence ID" value="CUI17946.1"/>
    <property type="molecule type" value="Genomic_DNA"/>
</dbReference>
<dbReference type="Gene3D" id="3.40.50.620">
    <property type="entry name" value="HUPs"/>
    <property type="match status" value="1"/>
</dbReference>
<feature type="transmembrane region" description="Helical" evidence="13">
    <location>
        <begin position="395"/>
        <end position="415"/>
    </location>
</feature>
<evidence type="ECO:0000256" key="11">
    <source>
        <dbReference type="ARBA" id="ARBA00023012"/>
    </source>
</evidence>
<dbReference type="InterPro" id="IPR038318">
    <property type="entry name" value="KdpD_sf"/>
</dbReference>
<feature type="domain" description="Histidine kinase" evidence="14">
    <location>
        <begin position="666"/>
        <end position="874"/>
    </location>
</feature>
<dbReference type="SUPFAM" id="SSF55781">
    <property type="entry name" value="GAF domain-like"/>
    <property type="match status" value="1"/>
</dbReference>
<dbReference type="GO" id="GO:0005524">
    <property type="term" value="F:ATP binding"/>
    <property type="evidence" value="ECO:0007669"/>
    <property type="project" value="UniProtKB-KW"/>
</dbReference>
<sequence length="874" mass="99253">MNEENKPDPDELLKAILKQEKEKELGQLKIFFGMAAGVGKTYAMLEEAQQKLKEGIKVVIGTVNTHGRKETEAMLQNLPIIPEKWVNYKETVFEELDLETILMTKPELVIIDELAHTNVPGSKHLKRWQDVIEILDAGIDVYTTLNVQHLESRKDVVESLTGIQVRETVPDLVLERASSIELIDIPPRELLRRLKEGKVYLGNQSRLAAENFFQEENLMALREIALRFTAEKVDHDLHGMLHGKGWKTRERLMVAINPSPSSEQLIRAARRLAFELDAPWIVVYVDTGAPLGDQDQARLNRYFNLARELGAEVLTTHEVDIATALQRIATQKDVSRLVIGRPPKRPFSFWNVFQGSLIDRLENENKHIDIVIMRQEALTNIYQRSISSFEFASPWSAYALALAFGVVITGIGFLISPWIGYKSVGFFFLLGILILSFFVGRGPIFLSAILSAICWNFLFIPPVLTSTISDTEDITLVIVYFFVAAILGVLTSRMREQEQFLHRREEKAERLYEIERDIANATNLQYLRLNVCSRLEHMFAGRFDILTKSLDNELILDSQLPLLQFEKEQIVANWVFKNGKIAGWSTDTLPASQGLYFPIKFSKSVVGVLAYFPKRELSLSMEESNFIQTVAQQLGIYIERYVFEERISRQSYTSQIERMHKSIFHSLNRSFYAPLDNISQTIDRLNKQNTDPHLLSLINQLEQFIAKIKFTVDNIITISELESGFLPFNRQQYSLSKLIDTAVNDLKTLLNGRLIDIDLPPEPHLLPLDFGLLKAALKNLIVNAYDYSPPNTPILIEAEVLANEFRLSVIDEGAGVPESLLPLVFEKFYHSPNSSQGLGIGLAIVRAVVGIHHGSIQVQRREEGGTEFSLILPI</sequence>
<dbReference type="GO" id="GO:0005886">
    <property type="term" value="C:plasma membrane"/>
    <property type="evidence" value="ECO:0007669"/>
    <property type="project" value="TreeGrafter"/>
</dbReference>
<keyword evidence="7" id="KW-0547">Nucleotide-binding</keyword>
<dbReference type="Pfam" id="PF02702">
    <property type="entry name" value="KdpD"/>
    <property type="match status" value="1"/>
</dbReference>
<dbReference type="Gene3D" id="3.40.50.300">
    <property type="entry name" value="P-loop containing nucleotide triphosphate hydrolases"/>
    <property type="match status" value="1"/>
</dbReference>
<evidence type="ECO:0000256" key="8">
    <source>
        <dbReference type="ARBA" id="ARBA00022777"/>
    </source>
</evidence>
<dbReference type="Pfam" id="PF02518">
    <property type="entry name" value="HATPase_c"/>
    <property type="match status" value="1"/>
</dbReference>
<dbReference type="InterPro" id="IPR003594">
    <property type="entry name" value="HATPase_dom"/>
</dbReference>
<dbReference type="STRING" id="389348.PNK_2349"/>
<dbReference type="InterPro" id="IPR005467">
    <property type="entry name" value="His_kinase_dom"/>
</dbReference>
<dbReference type="SUPFAM" id="SSF52402">
    <property type="entry name" value="Adenine nucleotide alpha hydrolases-like"/>
    <property type="match status" value="1"/>
</dbReference>
<dbReference type="FunFam" id="3.40.50.300:FF:000483">
    <property type="entry name" value="Sensor histidine kinase KdpD"/>
    <property type="match status" value="1"/>
</dbReference>
<dbReference type="InterPro" id="IPR036890">
    <property type="entry name" value="HATPase_C_sf"/>
</dbReference>
<dbReference type="SUPFAM" id="SSF55874">
    <property type="entry name" value="ATPase domain of HSP90 chaperone/DNA topoisomerase II/histidine kinase"/>
    <property type="match status" value="1"/>
</dbReference>
<proteinExistence type="predicted"/>
<keyword evidence="12 13" id="KW-0472">Membrane</keyword>
<dbReference type="KEGG" id="pnl:PNK_2349"/>
<evidence type="ECO:0000256" key="4">
    <source>
        <dbReference type="ARBA" id="ARBA00022553"/>
    </source>
</evidence>
<dbReference type="InterPro" id="IPR003852">
    <property type="entry name" value="Sig_transdc_His_kinase_KdpD_N"/>
</dbReference>
<feature type="transmembrane region" description="Helical" evidence="13">
    <location>
        <begin position="474"/>
        <end position="494"/>
    </location>
</feature>
<evidence type="ECO:0000256" key="10">
    <source>
        <dbReference type="ARBA" id="ARBA00022989"/>
    </source>
</evidence>
<dbReference type="InterPro" id="IPR029016">
    <property type="entry name" value="GAF-like_dom_sf"/>
</dbReference>
<dbReference type="PRINTS" id="PR00344">
    <property type="entry name" value="BCTRLSENSOR"/>
</dbReference>
<dbReference type="GO" id="GO:0005737">
    <property type="term" value="C:cytoplasm"/>
    <property type="evidence" value="ECO:0007669"/>
    <property type="project" value="UniProtKB-ARBA"/>
</dbReference>
<dbReference type="PANTHER" id="PTHR45569:SF1">
    <property type="entry name" value="SENSOR PROTEIN KDPD"/>
    <property type="match status" value="1"/>
</dbReference>
<keyword evidence="4" id="KW-0597">Phosphoprotein</keyword>
<dbReference type="AlphaFoldDB" id="A0A0U5JGE1"/>
<dbReference type="RefSeq" id="WP_059062182.1">
    <property type="nucleotide sequence ID" value="NZ_LN879502.1"/>
</dbReference>
<comment type="subcellular location">
    <subcellularLocation>
        <location evidence="2">Membrane</location>
        <topology evidence="2">Multi-pass membrane protein</topology>
    </subcellularLocation>
</comment>
<dbReference type="InterPro" id="IPR025201">
    <property type="entry name" value="KdpD_TM"/>
</dbReference>
<dbReference type="PROSITE" id="PS50109">
    <property type="entry name" value="HIS_KIN"/>
    <property type="match status" value="1"/>
</dbReference>
<dbReference type="CDD" id="cd01987">
    <property type="entry name" value="USP_KdpD-like"/>
    <property type="match status" value="1"/>
</dbReference>
<evidence type="ECO:0000256" key="5">
    <source>
        <dbReference type="ARBA" id="ARBA00022679"/>
    </source>
</evidence>
<evidence type="ECO:0000256" key="1">
    <source>
        <dbReference type="ARBA" id="ARBA00000085"/>
    </source>
</evidence>
<dbReference type="InterPro" id="IPR004358">
    <property type="entry name" value="Sig_transdc_His_kin-like_C"/>
</dbReference>
<feature type="transmembrane region" description="Helical" evidence="13">
    <location>
        <begin position="427"/>
        <end position="458"/>
    </location>
</feature>
<gene>
    <name evidence="15" type="ORF">PNK_2349</name>
</gene>
<evidence type="ECO:0000313" key="16">
    <source>
        <dbReference type="Proteomes" id="UP000069902"/>
    </source>
</evidence>
<keyword evidence="10 13" id="KW-1133">Transmembrane helix</keyword>
<accession>A0A0U5JGE1</accession>
<evidence type="ECO:0000259" key="14">
    <source>
        <dbReference type="PROSITE" id="PS50109"/>
    </source>
</evidence>
<organism evidence="15 16">
    <name type="scientific">Candidatus Protochlamydia naegleriophila</name>
    <dbReference type="NCBI Taxonomy" id="389348"/>
    <lineage>
        <taxon>Bacteria</taxon>
        <taxon>Pseudomonadati</taxon>
        <taxon>Chlamydiota</taxon>
        <taxon>Chlamydiia</taxon>
        <taxon>Parachlamydiales</taxon>
        <taxon>Parachlamydiaceae</taxon>
        <taxon>Candidatus Protochlamydia</taxon>
    </lineage>
</organism>
<dbReference type="Gene3D" id="3.30.450.40">
    <property type="match status" value="1"/>
</dbReference>
<protein>
    <recommendedName>
        <fullName evidence="3">histidine kinase</fullName>
        <ecNumber evidence="3">2.7.13.3</ecNumber>
    </recommendedName>
</protein>
<dbReference type="InterPro" id="IPR027417">
    <property type="entry name" value="P-loop_NTPase"/>
</dbReference>
<dbReference type="EC" id="2.7.13.3" evidence="3"/>
<dbReference type="Gene3D" id="1.20.120.620">
    <property type="entry name" value="Backbone structure of the membrane domain of e. Coli histidine kinase receptor kdpd"/>
    <property type="match status" value="1"/>
</dbReference>
<dbReference type="PANTHER" id="PTHR45569">
    <property type="entry name" value="SENSOR PROTEIN KDPD"/>
    <property type="match status" value="1"/>
</dbReference>
<comment type="catalytic activity">
    <reaction evidence="1">
        <text>ATP + protein L-histidine = ADP + protein N-phospho-L-histidine.</text>
        <dbReference type="EC" id="2.7.13.3"/>
    </reaction>
</comment>
<keyword evidence="5" id="KW-0808">Transferase</keyword>
<dbReference type="InterPro" id="IPR052023">
    <property type="entry name" value="Histidine_kinase_KdpD"/>
</dbReference>
<evidence type="ECO:0000256" key="12">
    <source>
        <dbReference type="ARBA" id="ARBA00023136"/>
    </source>
</evidence>
<dbReference type="FunCoup" id="A0A0U5JGE1">
    <property type="interactions" value="98"/>
</dbReference>
<dbReference type="SMART" id="SM00387">
    <property type="entry name" value="HATPase_c"/>
    <property type="match status" value="1"/>
</dbReference>
<dbReference type="Gene3D" id="3.30.565.10">
    <property type="entry name" value="Histidine kinase-like ATPase, C-terminal domain"/>
    <property type="match status" value="1"/>
</dbReference>
<dbReference type="PATRIC" id="fig|389348.3.peg.2631"/>
<keyword evidence="11" id="KW-0902">Two-component regulatory system</keyword>
<evidence type="ECO:0000256" key="2">
    <source>
        <dbReference type="ARBA" id="ARBA00004141"/>
    </source>
</evidence>
<reference evidence="16" key="1">
    <citation type="submission" date="2015-09" db="EMBL/GenBank/DDBJ databases">
        <authorList>
            <person name="Bertelli C."/>
        </authorList>
    </citation>
    <scope>NUCLEOTIDE SEQUENCE [LARGE SCALE GENOMIC DNA]</scope>
    <source>
        <strain evidence="16">KNic</strain>
    </source>
</reference>